<comment type="similarity">
    <text evidence="2 5">Belongs to the universal ribosomal protein uS9 family.</text>
</comment>
<dbReference type="InterPro" id="IPR020574">
    <property type="entry name" value="Ribosomal_uS9_CS"/>
</dbReference>
<feature type="region of interest" description="Disordered" evidence="6">
    <location>
        <begin position="63"/>
        <end position="153"/>
    </location>
</feature>
<evidence type="ECO:0000256" key="5">
    <source>
        <dbReference type="RuleBase" id="RU003815"/>
    </source>
</evidence>
<evidence type="ECO:0000256" key="4">
    <source>
        <dbReference type="ARBA" id="ARBA00023274"/>
    </source>
</evidence>
<keyword evidence="4 5" id="KW-0687">Ribonucleoprotein</keyword>
<dbReference type="GO" id="GO:0009507">
    <property type="term" value="C:chloroplast"/>
    <property type="evidence" value="ECO:0007669"/>
    <property type="project" value="UniProtKB-SubCell"/>
</dbReference>
<evidence type="ECO:0000256" key="6">
    <source>
        <dbReference type="SAM" id="MobiDB-lite"/>
    </source>
</evidence>
<dbReference type="InterPro" id="IPR020568">
    <property type="entry name" value="Ribosomal_Su5_D2-typ_SF"/>
</dbReference>
<dbReference type="GO" id="GO:0003735">
    <property type="term" value="F:structural constituent of ribosome"/>
    <property type="evidence" value="ECO:0007669"/>
    <property type="project" value="InterPro"/>
</dbReference>
<dbReference type="EMBL" id="CAICTM010000090">
    <property type="protein sequence ID" value="CAB9500750.1"/>
    <property type="molecule type" value="Genomic_DNA"/>
</dbReference>
<proteinExistence type="inferred from homology"/>
<evidence type="ECO:0000256" key="2">
    <source>
        <dbReference type="ARBA" id="ARBA00005251"/>
    </source>
</evidence>
<feature type="compositionally biased region" description="Pro residues" evidence="6">
    <location>
        <begin position="100"/>
        <end position="112"/>
    </location>
</feature>
<organism evidence="7 8">
    <name type="scientific">Seminavis robusta</name>
    <dbReference type="NCBI Taxonomy" id="568900"/>
    <lineage>
        <taxon>Eukaryota</taxon>
        <taxon>Sar</taxon>
        <taxon>Stramenopiles</taxon>
        <taxon>Ochrophyta</taxon>
        <taxon>Bacillariophyta</taxon>
        <taxon>Bacillariophyceae</taxon>
        <taxon>Bacillariophycidae</taxon>
        <taxon>Naviculales</taxon>
        <taxon>Naviculaceae</taxon>
        <taxon>Seminavis</taxon>
    </lineage>
</organism>
<evidence type="ECO:0000313" key="7">
    <source>
        <dbReference type="EMBL" id="CAB9500750.1"/>
    </source>
</evidence>
<dbReference type="InterPro" id="IPR023035">
    <property type="entry name" value="Ribosomal_uS9_bac/plastid"/>
</dbReference>
<dbReference type="NCBIfam" id="NF001099">
    <property type="entry name" value="PRK00132.1"/>
    <property type="match status" value="1"/>
</dbReference>
<sequence length="321" mass="36105">MASSFAMIKPLITRGIARRCARTSRSVVQGRVWAARGFSSGDGGDKKDESIVDILENLKLRRPAVSGTTASGGERQQRSVGWQQQKQQQPRQQHSRGGRRPPPGPTPEPPLARDPLLRTHMIDLFPGKYDDDDDFNAGTETDPWDDDDEDEGDFEEVEAEMAKLHREEMELNAKKLKWIETTKPQVRVPVIDSIGRAYGRGARKSAQARVWITPGFGNVTVNRKDLVDYFPRFSDRELVLAPLVVTRTCGKFDLQCQVKGGGLTGQAGAIRLGVARALQHWNPEYRPPMKKMGYLTRDARRVEPKKVGLVKARKAPQWNRR</sequence>
<keyword evidence="8" id="KW-1185">Reference proteome</keyword>
<evidence type="ECO:0000256" key="3">
    <source>
        <dbReference type="ARBA" id="ARBA00022980"/>
    </source>
</evidence>
<dbReference type="HAMAP" id="MF_00532_B">
    <property type="entry name" value="Ribosomal_uS9_B"/>
    <property type="match status" value="1"/>
</dbReference>
<keyword evidence="3 5" id="KW-0689">Ribosomal protein</keyword>
<dbReference type="InterPro" id="IPR014721">
    <property type="entry name" value="Ribsml_uS5_D2-typ_fold_subgr"/>
</dbReference>
<comment type="caution">
    <text evidence="7">The sequence shown here is derived from an EMBL/GenBank/DDBJ whole genome shotgun (WGS) entry which is preliminary data.</text>
</comment>
<feature type="compositionally biased region" description="Acidic residues" evidence="6">
    <location>
        <begin position="142"/>
        <end position="153"/>
    </location>
</feature>
<dbReference type="PANTHER" id="PTHR21569">
    <property type="entry name" value="RIBOSOMAL PROTEIN S9"/>
    <property type="match status" value="1"/>
</dbReference>
<gene>
    <name evidence="7" type="ORF">SEMRO_91_G047660.1</name>
</gene>
<comment type="subcellular location">
    <subcellularLocation>
        <location evidence="1">Plastid</location>
        <location evidence="1">Chloroplast</location>
    </subcellularLocation>
</comment>
<name>A0A9N8DHQ7_9STRA</name>
<dbReference type="GO" id="GO:0003723">
    <property type="term" value="F:RNA binding"/>
    <property type="evidence" value="ECO:0007669"/>
    <property type="project" value="TreeGrafter"/>
</dbReference>
<reference evidence="7" key="1">
    <citation type="submission" date="2020-06" db="EMBL/GenBank/DDBJ databases">
        <authorList>
            <consortium name="Plant Systems Biology data submission"/>
        </authorList>
    </citation>
    <scope>NUCLEOTIDE SEQUENCE</scope>
    <source>
        <strain evidence="7">D6</strain>
    </source>
</reference>
<feature type="compositionally biased region" description="Low complexity" evidence="6">
    <location>
        <begin position="78"/>
        <end position="92"/>
    </location>
</feature>
<dbReference type="FunFam" id="3.30.230.10:FF:000001">
    <property type="entry name" value="30S ribosomal protein S9"/>
    <property type="match status" value="1"/>
</dbReference>
<dbReference type="PROSITE" id="PS00360">
    <property type="entry name" value="RIBOSOMAL_S9"/>
    <property type="match status" value="1"/>
</dbReference>
<dbReference type="AlphaFoldDB" id="A0A9N8DHQ7"/>
<dbReference type="PANTHER" id="PTHR21569:SF1">
    <property type="entry name" value="SMALL RIBOSOMAL SUBUNIT PROTEIN US9M"/>
    <property type="match status" value="1"/>
</dbReference>
<accession>A0A9N8DHQ7</accession>
<dbReference type="InterPro" id="IPR000754">
    <property type="entry name" value="Ribosomal_uS9"/>
</dbReference>
<dbReference type="GO" id="GO:0022627">
    <property type="term" value="C:cytosolic small ribosomal subunit"/>
    <property type="evidence" value="ECO:0007669"/>
    <property type="project" value="TreeGrafter"/>
</dbReference>
<dbReference type="OrthoDB" id="10254627at2759"/>
<dbReference type="Proteomes" id="UP001153069">
    <property type="component" value="Unassembled WGS sequence"/>
</dbReference>
<dbReference type="Pfam" id="PF00380">
    <property type="entry name" value="Ribosomal_S9"/>
    <property type="match status" value="1"/>
</dbReference>
<evidence type="ECO:0000256" key="1">
    <source>
        <dbReference type="ARBA" id="ARBA00004229"/>
    </source>
</evidence>
<dbReference type="SUPFAM" id="SSF54211">
    <property type="entry name" value="Ribosomal protein S5 domain 2-like"/>
    <property type="match status" value="1"/>
</dbReference>
<protein>
    <submittedName>
        <fullName evidence="7">Protein S9</fullName>
    </submittedName>
</protein>
<dbReference type="Gene3D" id="3.30.230.10">
    <property type="match status" value="1"/>
</dbReference>
<dbReference type="GO" id="GO:0006412">
    <property type="term" value="P:translation"/>
    <property type="evidence" value="ECO:0007669"/>
    <property type="project" value="InterPro"/>
</dbReference>
<evidence type="ECO:0000313" key="8">
    <source>
        <dbReference type="Proteomes" id="UP001153069"/>
    </source>
</evidence>